<dbReference type="AlphaFoldDB" id="A0A9X4E453"/>
<dbReference type="EMBL" id="JAPQFL010000002">
    <property type="protein sequence ID" value="MDD9327661.1"/>
    <property type="molecule type" value="Genomic_DNA"/>
</dbReference>
<keyword evidence="4" id="KW-1185">Reference proteome</keyword>
<keyword evidence="1" id="KW-1133">Transmembrane helix</keyword>
<reference evidence="3" key="2">
    <citation type="submission" date="2024-02" db="EMBL/GenBank/DDBJ databases">
        <title>Neisseria leonii sp. nov.</title>
        <authorList>
            <person name="Boutroux M."/>
            <person name="Favre-Rochex S."/>
            <person name="Gorgette O."/>
            <person name="Touak G."/>
            <person name="Muhle E."/>
            <person name="Chesneau O."/>
            <person name="Clermont D."/>
            <person name="Rahi P."/>
        </authorList>
    </citation>
    <scope>NUCLEOTIDE SEQUENCE</scope>
    <source>
        <strain evidence="3">51.81</strain>
    </source>
</reference>
<reference evidence="2" key="1">
    <citation type="submission" date="2022-10" db="EMBL/GenBank/DDBJ databases">
        <authorList>
            <person name="Boutroux M."/>
        </authorList>
    </citation>
    <scope>NUCLEOTIDE SEQUENCE</scope>
    <source>
        <strain evidence="2">51.81</strain>
    </source>
</reference>
<keyword evidence="1" id="KW-0472">Membrane</keyword>
<protein>
    <submittedName>
        <fullName evidence="3">Protein YgfX</fullName>
    </submittedName>
    <submittedName>
        <fullName evidence="2">Transcriptional regulator</fullName>
    </submittedName>
</protein>
<dbReference type="RefSeq" id="WP_274584889.1">
    <property type="nucleotide sequence ID" value="NZ_CP145811.1"/>
</dbReference>
<evidence type="ECO:0000256" key="1">
    <source>
        <dbReference type="SAM" id="Phobius"/>
    </source>
</evidence>
<feature type="transmembrane region" description="Helical" evidence="1">
    <location>
        <begin position="35"/>
        <end position="52"/>
    </location>
</feature>
<dbReference type="EMBL" id="CP146598">
    <property type="protein sequence ID" value="WWY02814.1"/>
    <property type="molecule type" value="Genomic_DNA"/>
</dbReference>
<keyword evidence="1" id="KW-0812">Transmembrane</keyword>
<proteinExistence type="predicted"/>
<dbReference type="InterPro" id="IPR009883">
    <property type="entry name" value="YgfX"/>
</dbReference>
<sequence length="157" mass="17865">MQPFRAEFRPSRRAAWLAVSLHTLAAGMLPFLHGYQLGAAAVLLPLSAAYAWRVRCLRHRNAVAALVVDTAGRAQLYGRDGRKTAAWLRPGSLVHRQCCLLDWQTESGRIRQQVWPDMTDADSYRRLLVWARFVPPDPAAVRQEQSFITGVFRRPRE</sequence>
<dbReference type="Proteomes" id="UP001149607">
    <property type="component" value="Chromosome"/>
</dbReference>
<name>A0A9X4E453_9NEIS</name>
<organism evidence="2">
    <name type="scientific">Neisseria leonii</name>
    <dbReference type="NCBI Taxonomy" id="2995413"/>
    <lineage>
        <taxon>Bacteria</taxon>
        <taxon>Pseudomonadati</taxon>
        <taxon>Pseudomonadota</taxon>
        <taxon>Betaproteobacteria</taxon>
        <taxon>Neisseriales</taxon>
        <taxon>Neisseriaceae</taxon>
        <taxon>Neisseria</taxon>
    </lineage>
</organism>
<gene>
    <name evidence="2" type="ORF">ORY91_001070</name>
    <name evidence="3" type="ORF">V9W64_08970</name>
</gene>
<evidence type="ECO:0000313" key="3">
    <source>
        <dbReference type="EMBL" id="WWY02814.1"/>
    </source>
</evidence>
<evidence type="ECO:0000313" key="2">
    <source>
        <dbReference type="EMBL" id="MDD9327661.1"/>
    </source>
</evidence>
<accession>A0A9X4E453</accession>
<evidence type="ECO:0000313" key="4">
    <source>
        <dbReference type="Proteomes" id="UP001149607"/>
    </source>
</evidence>
<dbReference type="Pfam" id="PF07254">
    <property type="entry name" value="Cpta_toxin"/>
    <property type="match status" value="1"/>
</dbReference>